<feature type="transmembrane region" description="Helical" evidence="9">
    <location>
        <begin position="166"/>
        <end position="186"/>
    </location>
</feature>
<evidence type="ECO:0000256" key="5">
    <source>
        <dbReference type="ARBA" id="ARBA00022856"/>
    </source>
</evidence>
<evidence type="ECO:0000256" key="2">
    <source>
        <dbReference type="ARBA" id="ARBA00005484"/>
    </source>
</evidence>
<proteinExistence type="inferred from homology"/>
<dbReference type="AlphaFoldDB" id="A0A835FG32"/>
<evidence type="ECO:0000256" key="7">
    <source>
        <dbReference type="ARBA" id="ARBA00022989"/>
    </source>
</evidence>
<dbReference type="GO" id="GO:0015031">
    <property type="term" value="P:protein transport"/>
    <property type="evidence" value="ECO:0007669"/>
    <property type="project" value="UniProtKB-KW"/>
</dbReference>
<dbReference type="InterPro" id="IPR004813">
    <property type="entry name" value="OPT"/>
</dbReference>
<dbReference type="Pfam" id="PF03169">
    <property type="entry name" value="OPT"/>
    <property type="match status" value="1"/>
</dbReference>
<evidence type="ECO:0000256" key="8">
    <source>
        <dbReference type="ARBA" id="ARBA00023136"/>
    </source>
</evidence>
<feature type="transmembrane region" description="Helical" evidence="9">
    <location>
        <begin position="54"/>
        <end position="74"/>
    </location>
</feature>
<name>A0A835FG32_9POAL</name>
<protein>
    <recommendedName>
        <fullName evidence="12">Oligopeptide transporter 4</fullName>
    </recommendedName>
</protein>
<evidence type="ECO:0000256" key="3">
    <source>
        <dbReference type="ARBA" id="ARBA00022448"/>
    </source>
</evidence>
<evidence type="ECO:0000256" key="6">
    <source>
        <dbReference type="ARBA" id="ARBA00022927"/>
    </source>
</evidence>
<evidence type="ECO:0008006" key="12">
    <source>
        <dbReference type="Google" id="ProtNLM"/>
    </source>
</evidence>
<comment type="caution">
    <text evidence="10">The sequence shown here is derived from an EMBL/GenBank/DDBJ whole genome shotgun (WGS) entry which is preliminary data.</text>
</comment>
<evidence type="ECO:0000313" key="11">
    <source>
        <dbReference type="Proteomes" id="UP000636709"/>
    </source>
</evidence>
<dbReference type="OrthoDB" id="9986677at2759"/>
<dbReference type="NCBIfam" id="TIGR00728">
    <property type="entry name" value="OPT_sfam"/>
    <property type="match status" value="1"/>
</dbReference>
<evidence type="ECO:0000256" key="1">
    <source>
        <dbReference type="ARBA" id="ARBA00004141"/>
    </source>
</evidence>
<dbReference type="InterPro" id="IPR004648">
    <property type="entry name" value="Oligpept_transpt"/>
</dbReference>
<accession>A0A835FG32</accession>
<comment type="similarity">
    <text evidence="2">Belongs to the oligopeptide OPT transporter (TC 2.A.67.1) family.</text>
</comment>
<feature type="transmembrane region" description="Helical" evidence="9">
    <location>
        <begin position="81"/>
        <end position="100"/>
    </location>
</feature>
<dbReference type="EMBL" id="JACEFO010001013">
    <property type="protein sequence ID" value="KAF8750243.1"/>
    <property type="molecule type" value="Genomic_DNA"/>
</dbReference>
<keyword evidence="3" id="KW-0813">Transport</keyword>
<evidence type="ECO:0000256" key="9">
    <source>
        <dbReference type="SAM" id="Phobius"/>
    </source>
</evidence>
<evidence type="ECO:0000256" key="4">
    <source>
        <dbReference type="ARBA" id="ARBA00022692"/>
    </source>
</evidence>
<keyword evidence="6" id="KW-0653">Protein transport</keyword>
<feature type="transmembrane region" description="Helical" evidence="9">
    <location>
        <begin position="132"/>
        <end position="154"/>
    </location>
</feature>
<keyword evidence="8 9" id="KW-0472">Membrane</keyword>
<keyword evidence="5" id="KW-0571">Peptide transport</keyword>
<dbReference type="Proteomes" id="UP000636709">
    <property type="component" value="Unassembled WGS sequence"/>
</dbReference>
<sequence>MGEIGTDDRGLAVAKDEEGLAGVVTGDDEETSPIEEVRLTVPSTDDPSLPVWTFRMWTIGLVSCAVMSFLNQFFTYRTEPLIVTQITVQVASLPVGHFMARVLPRTRYRIPAMLGGGEWSLNPGPFNMKEHVLISIFANAGFAFGGGNAYAVGIIDIIRAFYHRSISFFTAWLLVITTQVLGYGWAGLMRKYVVEPAHMWWPSTLVQVSLFR</sequence>
<reference evidence="10" key="1">
    <citation type="submission" date="2020-07" db="EMBL/GenBank/DDBJ databases">
        <title>Genome sequence and genetic diversity analysis of an under-domesticated orphan crop, white fonio (Digitaria exilis).</title>
        <authorList>
            <person name="Bennetzen J.L."/>
            <person name="Chen S."/>
            <person name="Ma X."/>
            <person name="Wang X."/>
            <person name="Yssel A.E.J."/>
            <person name="Chaluvadi S.R."/>
            <person name="Johnson M."/>
            <person name="Gangashetty P."/>
            <person name="Hamidou F."/>
            <person name="Sanogo M.D."/>
            <person name="Zwaenepoel A."/>
            <person name="Wallace J."/>
            <person name="Van De Peer Y."/>
            <person name="Van Deynze A."/>
        </authorList>
    </citation>
    <scope>NUCLEOTIDE SEQUENCE</scope>
    <source>
        <tissue evidence="10">Leaves</tissue>
    </source>
</reference>
<comment type="subcellular location">
    <subcellularLocation>
        <location evidence="1">Membrane</location>
        <topology evidence="1">Multi-pass membrane protein</topology>
    </subcellularLocation>
</comment>
<keyword evidence="4 9" id="KW-0812">Transmembrane</keyword>
<dbReference type="GO" id="GO:0016020">
    <property type="term" value="C:membrane"/>
    <property type="evidence" value="ECO:0007669"/>
    <property type="project" value="UniProtKB-SubCell"/>
</dbReference>
<keyword evidence="7 9" id="KW-1133">Transmembrane helix</keyword>
<gene>
    <name evidence="10" type="ORF">HU200_012498</name>
</gene>
<dbReference type="PANTHER" id="PTHR22601">
    <property type="entry name" value="ISP4 LIKE PROTEIN"/>
    <property type="match status" value="1"/>
</dbReference>
<organism evidence="10 11">
    <name type="scientific">Digitaria exilis</name>
    <dbReference type="NCBI Taxonomy" id="1010633"/>
    <lineage>
        <taxon>Eukaryota</taxon>
        <taxon>Viridiplantae</taxon>
        <taxon>Streptophyta</taxon>
        <taxon>Embryophyta</taxon>
        <taxon>Tracheophyta</taxon>
        <taxon>Spermatophyta</taxon>
        <taxon>Magnoliopsida</taxon>
        <taxon>Liliopsida</taxon>
        <taxon>Poales</taxon>
        <taxon>Poaceae</taxon>
        <taxon>PACMAD clade</taxon>
        <taxon>Panicoideae</taxon>
        <taxon>Panicodae</taxon>
        <taxon>Paniceae</taxon>
        <taxon>Anthephorinae</taxon>
        <taxon>Digitaria</taxon>
    </lineage>
</organism>
<dbReference type="GO" id="GO:0035673">
    <property type="term" value="F:oligopeptide transmembrane transporter activity"/>
    <property type="evidence" value="ECO:0007669"/>
    <property type="project" value="InterPro"/>
</dbReference>
<keyword evidence="11" id="KW-1185">Reference proteome</keyword>
<evidence type="ECO:0000313" key="10">
    <source>
        <dbReference type="EMBL" id="KAF8750243.1"/>
    </source>
</evidence>